<feature type="transmembrane region" description="Helical" evidence="6">
    <location>
        <begin position="516"/>
        <end position="538"/>
    </location>
</feature>
<feature type="transmembrane region" description="Helical" evidence="6">
    <location>
        <begin position="574"/>
        <end position="593"/>
    </location>
</feature>
<dbReference type="Proteomes" id="UP000181884">
    <property type="component" value="Unassembled WGS sequence"/>
</dbReference>
<dbReference type="GO" id="GO:0055085">
    <property type="term" value="P:transmembrane transport"/>
    <property type="evidence" value="ECO:0007669"/>
    <property type="project" value="UniProtKB-UniRule"/>
</dbReference>
<keyword evidence="2 6" id="KW-1003">Cell membrane</keyword>
<name>A0A1L8RKC8_9ENTE</name>
<feature type="transmembrane region" description="Helical" evidence="6">
    <location>
        <begin position="605"/>
        <end position="623"/>
    </location>
</feature>
<evidence type="ECO:0000256" key="1">
    <source>
        <dbReference type="ARBA" id="ARBA00004651"/>
    </source>
</evidence>
<organism evidence="8 9">
    <name type="scientific">Enterococcus canis</name>
    <dbReference type="NCBI Taxonomy" id="214095"/>
    <lineage>
        <taxon>Bacteria</taxon>
        <taxon>Bacillati</taxon>
        <taxon>Bacillota</taxon>
        <taxon>Bacilli</taxon>
        <taxon>Lactobacillales</taxon>
        <taxon>Enterococcaceae</taxon>
        <taxon>Enterococcus</taxon>
    </lineage>
</organism>
<comment type="subcellular location">
    <subcellularLocation>
        <location evidence="1 6">Cell membrane</location>
        <topology evidence="1 6">Multi-pass membrane protein</topology>
    </subcellularLocation>
</comment>
<keyword evidence="6" id="KW-0813">Transport</keyword>
<evidence type="ECO:0000256" key="6">
    <source>
        <dbReference type="PIRNR" id="PIRNR018968"/>
    </source>
</evidence>
<keyword evidence="3 6" id="KW-0812">Transmembrane</keyword>
<proteinExistence type="inferred from homology"/>
<keyword evidence="9" id="KW-1185">Reference proteome</keyword>
<dbReference type="PANTHER" id="PTHR46795">
    <property type="entry name" value="ABC TRANSPORTER PERMEASE-RELATED-RELATED"/>
    <property type="match status" value="1"/>
</dbReference>
<dbReference type="EMBL" id="JXKH01000001">
    <property type="protein sequence ID" value="OJG20207.1"/>
    <property type="molecule type" value="Genomic_DNA"/>
</dbReference>
<gene>
    <name evidence="8" type="ORF">RU97_GL000440</name>
</gene>
<dbReference type="PIRSF" id="PIRSF018968">
    <property type="entry name" value="ABC_permease_BceB"/>
    <property type="match status" value="1"/>
</dbReference>
<evidence type="ECO:0000256" key="5">
    <source>
        <dbReference type="ARBA" id="ARBA00023136"/>
    </source>
</evidence>
<feature type="domain" description="ABC3 transporter permease C-terminal" evidence="7">
    <location>
        <begin position="32"/>
        <end position="149"/>
    </location>
</feature>
<accession>A0A1L8RKC8</accession>
<evidence type="ECO:0000256" key="2">
    <source>
        <dbReference type="ARBA" id="ARBA00022475"/>
    </source>
</evidence>
<dbReference type="GO" id="GO:0005886">
    <property type="term" value="C:plasma membrane"/>
    <property type="evidence" value="ECO:0007669"/>
    <property type="project" value="UniProtKB-SubCell"/>
</dbReference>
<evidence type="ECO:0000256" key="4">
    <source>
        <dbReference type="ARBA" id="ARBA00022989"/>
    </source>
</evidence>
<sequence>MLYFHPQLTKRIAASSDTMSELAGIGLKTAQVVIIILALIFLWYTFMVFLKARKRDLSVYLLLGIEERDLRWMIFLENTLLGLISTVGGIGLGVLFTKFVLLISQQLLSLADGLHFYLPVKPVLLTFGLFFLIFLWISFASLVSLRKVSLVSLMKADEQPRPEPKATWYWMVLGIGLILAGYGTVFYAVWVDMQLHYLLLCVLLTIAGTILFFYQSSVYLLKFLKTRSLALRGTNLLSISELIYRMRDNALMYSLITIVASVAFVGIGVSWAVGGSDFAATQGPSFSYVLNGFGADREAAYFEGLVDQVEQLAEAEGSATTKEIIRPIYLDLGDTPLPTTSVLPITLALLPASQYQRLAKATDLPLYEPQGQELILFATSNTDVAATEAMSAAERKVTVSGVLEEKPVTFDVEKVTTQFNLNTNAIGVIADDLYQQYALTGERSMLGVVQVAGWQDNPKLDQRIRAYLQKETQYNEEHANYDEISETVGPNEFVKRQFFYTSLYQVWQENRQANGLILMIAVLLGSVFFTFAASILYFRLFGDIQKDGAYHRALHVLGTTREERHQLVRKQMQIMYFVPPILAAGHFAVALLALQQLAPLPVWRYYGWIVCLFFAFQLVFYYLSKRRYLNHLDHLAEPF</sequence>
<dbReference type="InterPro" id="IPR027022">
    <property type="entry name" value="ABC_permease_BceB-typ"/>
</dbReference>
<evidence type="ECO:0000313" key="8">
    <source>
        <dbReference type="EMBL" id="OJG20207.1"/>
    </source>
</evidence>
<comment type="similarity">
    <text evidence="6">Belongs to the ABC-4 integral membrane protein family.</text>
</comment>
<feature type="transmembrane region" description="Helical" evidence="6">
    <location>
        <begin position="123"/>
        <end position="145"/>
    </location>
</feature>
<dbReference type="STRING" id="214095.RU97_GL000440"/>
<feature type="transmembrane region" description="Helical" evidence="6">
    <location>
        <begin position="196"/>
        <end position="221"/>
    </location>
</feature>
<evidence type="ECO:0000313" key="9">
    <source>
        <dbReference type="Proteomes" id="UP000181884"/>
    </source>
</evidence>
<evidence type="ECO:0000259" key="7">
    <source>
        <dbReference type="Pfam" id="PF02687"/>
    </source>
</evidence>
<feature type="transmembrane region" description="Helical" evidence="6">
    <location>
        <begin position="29"/>
        <end position="50"/>
    </location>
</feature>
<dbReference type="PANTHER" id="PTHR46795:SF1">
    <property type="entry name" value="ABC TRANSPORTER PERMEASE PROTEIN"/>
    <property type="match status" value="1"/>
</dbReference>
<reference evidence="8 9" key="1">
    <citation type="submission" date="2014-12" db="EMBL/GenBank/DDBJ databases">
        <title>Draft genome sequences of 29 type strains of Enterococci.</title>
        <authorList>
            <person name="Zhong Z."/>
            <person name="Sun Z."/>
            <person name="Liu W."/>
            <person name="Zhang W."/>
            <person name="Zhang H."/>
        </authorList>
    </citation>
    <scope>NUCLEOTIDE SEQUENCE [LARGE SCALE GENOMIC DNA]</scope>
    <source>
        <strain evidence="8 9">DSM 17029</strain>
    </source>
</reference>
<dbReference type="InterPro" id="IPR052536">
    <property type="entry name" value="ABC-4_Integral_Memb_Prot"/>
</dbReference>
<dbReference type="AlphaFoldDB" id="A0A1L8RKC8"/>
<comment type="caution">
    <text evidence="8">The sequence shown here is derived from an EMBL/GenBank/DDBJ whole genome shotgun (WGS) entry which is preliminary data.</text>
</comment>
<keyword evidence="4 6" id="KW-1133">Transmembrane helix</keyword>
<feature type="transmembrane region" description="Helical" evidence="6">
    <location>
        <begin position="166"/>
        <end position="190"/>
    </location>
</feature>
<dbReference type="Pfam" id="PF02687">
    <property type="entry name" value="FtsX"/>
    <property type="match status" value="1"/>
</dbReference>
<evidence type="ECO:0000256" key="3">
    <source>
        <dbReference type="ARBA" id="ARBA00022692"/>
    </source>
</evidence>
<dbReference type="InterPro" id="IPR003838">
    <property type="entry name" value="ABC3_permease_C"/>
</dbReference>
<keyword evidence="5 6" id="KW-0472">Membrane</keyword>
<feature type="transmembrane region" description="Helical" evidence="6">
    <location>
        <begin position="250"/>
        <end position="273"/>
    </location>
</feature>
<feature type="transmembrane region" description="Helical" evidence="6">
    <location>
        <begin position="80"/>
        <end position="103"/>
    </location>
</feature>
<protein>
    <recommendedName>
        <fullName evidence="7">ABC3 transporter permease C-terminal domain-containing protein</fullName>
    </recommendedName>
</protein>